<dbReference type="InterPro" id="IPR007341">
    <property type="entry name" value="Transgly_assoc"/>
</dbReference>
<keyword evidence="5" id="KW-1133">Transmembrane helix</keyword>
<dbReference type="EMBL" id="PIXC01000001">
    <property type="protein sequence ID" value="PKE27262.1"/>
    <property type="molecule type" value="Genomic_DNA"/>
</dbReference>
<evidence type="ECO:0000256" key="1">
    <source>
        <dbReference type="ARBA" id="ARBA00004651"/>
    </source>
</evidence>
<dbReference type="Pfam" id="PF04226">
    <property type="entry name" value="Transgly_assoc"/>
    <property type="match status" value="1"/>
</dbReference>
<proteinExistence type="inferred from homology"/>
<evidence type="ECO:0000256" key="2">
    <source>
        <dbReference type="ARBA" id="ARBA00011006"/>
    </source>
</evidence>
<evidence type="ECO:0000256" key="4">
    <source>
        <dbReference type="ARBA" id="ARBA00022692"/>
    </source>
</evidence>
<comment type="subcellular location">
    <subcellularLocation>
        <location evidence="1">Cell membrane</location>
        <topology evidence="1">Multi-pass membrane protein</topology>
    </subcellularLocation>
</comment>
<evidence type="ECO:0000313" key="7">
    <source>
        <dbReference type="EMBL" id="PKE27262.1"/>
    </source>
</evidence>
<gene>
    <name evidence="7" type="ORF">CW686_00240</name>
</gene>
<evidence type="ECO:0000256" key="3">
    <source>
        <dbReference type="ARBA" id="ARBA00022475"/>
    </source>
</evidence>
<protein>
    <submittedName>
        <fullName evidence="7">GlsB/YeaQ/YmgE family stress response membrane protein</fullName>
    </submittedName>
</protein>
<keyword evidence="6" id="KW-0472">Membrane</keyword>
<dbReference type="Proteomes" id="UP000233482">
    <property type="component" value="Unassembled WGS sequence"/>
</dbReference>
<dbReference type="GO" id="GO:0005886">
    <property type="term" value="C:plasma membrane"/>
    <property type="evidence" value="ECO:0007669"/>
    <property type="project" value="UniProtKB-SubCell"/>
</dbReference>
<comment type="similarity">
    <text evidence="2">Belongs to the UPF0410 family.</text>
</comment>
<evidence type="ECO:0000313" key="8">
    <source>
        <dbReference type="Proteomes" id="UP000233482"/>
    </source>
</evidence>
<keyword evidence="4" id="KW-0812">Transmembrane</keyword>
<dbReference type="RefSeq" id="WP_041635823.1">
    <property type="nucleotide sequence ID" value="NZ_CABFNV010000003.1"/>
</dbReference>
<dbReference type="PANTHER" id="PTHR33884:SF3">
    <property type="entry name" value="UPF0410 PROTEIN YMGE"/>
    <property type="match status" value="1"/>
</dbReference>
<sequence length="85" mass="8737">MLGFILMLIMGGLIGWIAGMIMGTDIPGGKIGNIIAGLLGASVGGKLLGAWGPEIWGVYILPALVGTILLIAIVSIVLQLMHKRG</sequence>
<reference evidence="7 8" key="1">
    <citation type="submission" date="2017-12" db="EMBL/GenBank/DDBJ databases">
        <title>Genomics of Macrococcus caseolyticus.</title>
        <authorList>
            <person name="MacFadyen A.C."/>
            <person name="Paterson G.K."/>
        </authorList>
    </citation>
    <scope>NUCLEOTIDE SEQUENCE [LARGE SCALE GENOMIC DNA]</scope>
    <source>
        <strain evidence="7 8">5788_EF188</strain>
    </source>
</reference>
<organism evidence="7 8">
    <name type="scientific">Macrococcoides caseolyticum</name>
    <dbReference type="NCBI Taxonomy" id="69966"/>
    <lineage>
        <taxon>Bacteria</taxon>
        <taxon>Bacillati</taxon>
        <taxon>Bacillota</taxon>
        <taxon>Bacilli</taxon>
        <taxon>Bacillales</taxon>
        <taxon>Staphylococcaceae</taxon>
        <taxon>Macrococcoides</taxon>
    </lineage>
</organism>
<comment type="caution">
    <text evidence="7">The sequence shown here is derived from an EMBL/GenBank/DDBJ whole genome shotgun (WGS) entry which is preliminary data.</text>
</comment>
<evidence type="ECO:0000256" key="5">
    <source>
        <dbReference type="ARBA" id="ARBA00022989"/>
    </source>
</evidence>
<name>A0A2N0VSA8_9STAP</name>
<keyword evidence="3" id="KW-1003">Cell membrane</keyword>
<dbReference type="PANTHER" id="PTHR33884">
    <property type="entry name" value="UPF0410 PROTEIN YMGE"/>
    <property type="match status" value="1"/>
</dbReference>
<dbReference type="AlphaFoldDB" id="A0A2N0VSA8"/>
<evidence type="ECO:0000256" key="6">
    <source>
        <dbReference type="ARBA" id="ARBA00023136"/>
    </source>
</evidence>
<accession>A0A2N0VSA8</accession>